<evidence type="ECO:0000256" key="4">
    <source>
        <dbReference type="SAM" id="MobiDB-lite"/>
    </source>
</evidence>
<dbReference type="PANTHER" id="PTHR16047">
    <property type="entry name" value="RFWD3 PROTEIN"/>
    <property type="match status" value="1"/>
</dbReference>
<evidence type="ECO:0000256" key="3">
    <source>
        <dbReference type="PROSITE-ProRule" id="PRU00175"/>
    </source>
</evidence>
<dbReference type="CDD" id="cd16448">
    <property type="entry name" value="RING-H2"/>
    <property type="match status" value="1"/>
</dbReference>
<protein>
    <submittedName>
        <fullName evidence="6">CLUMA_CG021410, isoform A</fullName>
    </submittedName>
</protein>
<dbReference type="GO" id="GO:0004842">
    <property type="term" value="F:ubiquitin-protein transferase activity"/>
    <property type="evidence" value="ECO:0007669"/>
    <property type="project" value="InterPro"/>
</dbReference>
<dbReference type="EMBL" id="CVRI01000075">
    <property type="protein sequence ID" value="CRL08574.1"/>
    <property type="molecule type" value="Genomic_DNA"/>
</dbReference>
<dbReference type="Pfam" id="PF13639">
    <property type="entry name" value="zf-RING_2"/>
    <property type="match status" value="1"/>
</dbReference>
<dbReference type="SMART" id="SM00184">
    <property type="entry name" value="RING"/>
    <property type="match status" value="1"/>
</dbReference>
<dbReference type="GO" id="GO:0005634">
    <property type="term" value="C:nucleus"/>
    <property type="evidence" value="ECO:0007669"/>
    <property type="project" value="InterPro"/>
</dbReference>
<feature type="compositionally biased region" description="Polar residues" evidence="4">
    <location>
        <begin position="134"/>
        <end position="151"/>
    </location>
</feature>
<organism evidence="6 7">
    <name type="scientific">Clunio marinus</name>
    <dbReference type="NCBI Taxonomy" id="568069"/>
    <lineage>
        <taxon>Eukaryota</taxon>
        <taxon>Metazoa</taxon>
        <taxon>Ecdysozoa</taxon>
        <taxon>Arthropoda</taxon>
        <taxon>Hexapoda</taxon>
        <taxon>Insecta</taxon>
        <taxon>Pterygota</taxon>
        <taxon>Neoptera</taxon>
        <taxon>Endopterygota</taxon>
        <taxon>Diptera</taxon>
        <taxon>Nematocera</taxon>
        <taxon>Chironomoidea</taxon>
        <taxon>Chironomidae</taxon>
        <taxon>Clunio</taxon>
    </lineage>
</organism>
<dbReference type="GO" id="GO:0016567">
    <property type="term" value="P:protein ubiquitination"/>
    <property type="evidence" value="ECO:0007669"/>
    <property type="project" value="InterPro"/>
</dbReference>
<feature type="region of interest" description="Disordered" evidence="4">
    <location>
        <begin position="109"/>
        <end position="174"/>
    </location>
</feature>
<dbReference type="PANTHER" id="PTHR16047:SF7">
    <property type="entry name" value="E3 UBIQUITIN-PROTEIN LIGASE RFWD3"/>
    <property type="match status" value="1"/>
</dbReference>
<feature type="compositionally biased region" description="Basic residues" evidence="4">
    <location>
        <begin position="160"/>
        <end position="174"/>
    </location>
</feature>
<evidence type="ECO:0000256" key="1">
    <source>
        <dbReference type="ARBA" id="ARBA00022771"/>
    </source>
</evidence>
<evidence type="ECO:0000313" key="6">
    <source>
        <dbReference type="EMBL" id="CRL08574.1"/>
    </source>
</evidence>
<proteinExistence type="predicted"/>
<sequence length="228" mass="26837">MLVNCPICSEILLPSDVLYSTPCGHIFHVSCLNRWLSNNNTCPQCRQSATQVTVHRIFLPEVNFQDQDSLIERMNEINRQKIEYENKLKRIEQEKKILETDLKRKKKEYQRVVQRSKTLSKNGNRNIPSRRSKTTPASTSLGSQAHTQGRKYQTDAPPQQKRKRNRSRIQRAKRYFVRKQALHRENNRGRVVHHNLRDVIEERAMEVETVPDLFPLQIETFSEDSQSN</sequence>
<feature type="compositionally biased region" description="Polar residues" evidence="4">
    <location>
        <begin position="113"/>
        <end position="127"/>
    </location>
</feature>
<keyword evidence="2" id="KW-0862">Zinc</keyword>
<name>A0A1J1JAI1_9DIPT</name>
<feature type="domain" description="RING-type" evidence="5">
    <location>
        <begin position="5"/>
        <end position="46"/>
    </location>
</feature>
<reference evidence="6 7" key="1">
    <citation type="submission" date="2015-04" db="EMBL/GenBank/DDBJ databases">
        <authorList>
            <person name="Syromyatnikov M.Y."/>
            <person name="Popov V.N."/>
        </authorList>
    </citation>
    <scope>NUCLEOTIDE SEQUENCE [LARGE SCALE GENOMIC DNA]</scope>
</reference>
<dbReference type="Gene3D" id="3.30.40.10">
    <property type="entry name" value="Zinc/RING finger domain, C3HC4 (zinc finger)"/>
    <property type="match status" value="1"/>
</dbReference>
<dbReference type="SUPFAM" id="SSF57850">
    <property type="entry name" value="RING/U-box"/>
    <property type="match status" value="1"/>
</dbReference>
<keyword evidence="1 3" id="KW-0863">Zinc-finger</keyword>
<dbReference type="GO" id="GO:0036297">
    <property type="term" value="P:interstrand cross-link repair"/>
    <property type="evidence" value="ECO:0007669"/>
    <property type="project" value="InterPro"/>
</dbReference>
<dbReference type="InterPro" id="IPR001841">
    <property type="entry name" value="Znf_RING"/>
</dbReference>
<dbReference type="AlphaFoldDB" id="A0A1J1JAI1"/>
<dbReference type="InterPro" id="IPR013083">
    <property type="entry name" value="Znf_RING/FYVE/PHD"/>
</dbReference>
<dbReference type="OrthoDB" id="7791309at2759"/>
<keyword evidence="1 3" id="KW-0479">Metal-binding</keyword>
<accession>A0A1J1JAI1</accession>
<dbReference type="GO" id="GO:0008270">
    <property type="term" value="F:zinc ion binding"/>
    <property type="evidence" value="ECO:0007669"/>
    <property type="project" value="UniProtKB-KW"/>
</dbReference>
<dbReference type="InterPro" id="IPR037381">
    <property type="entry name" value="RFWD3"/>
</dbReference>
<evidence type="ECO:0000259" key="5">
    <source>
        <dbReference type="PROSITE" id="PS50089"/>
    </source>
</evidence>
<keyword evidence="7" id="KW-1185">Reference proteome</keyword>
<evidence type="ECO:0000256" key="2">
    <source>
        <dbReference type="ARBA" id="ARBA00022833"/>
    </source>
</evidence>
<dbReference type="PROSITE" id="PS50089">
    <property type="entry name" value="ZF_RING_2"/>
    <property type="match status" value="1"/>
</dbReference>
<gene>
    <name evidence="6" type="ORF">CLUMA_CG021410</name>
</gene>
<dbReference type="Proteomes" id="UP000183832">
    <property type="component" value="Unassembled WGS sequence"/>
</dbReference>
<evidence type="ECO:0000313" key="7">
    <source>
        <dbReference type="Proteomes" id="UP000183832"/>
    </source>
</evidence>